<feature type="compositionally biased region" description="Polar residues" evidence="1">
    <location>
        <begin position="1"/>
        <end position="14"/>
    </location>
</feature>
<dbReference type="EMBL" id="FJOG01000003">
    <property type="protein sequence ID" value="CZR52776.1"/>
    <property type="molecule type" value="Genomic_DNA"/>
</dbReference>
<keyword evidence="3" id="KW-1185">Reference proteome</keyword>
<feature type="compositionally biased region" description="Low complexity" evidence="1">
    <location>
        <begin position="52"/>
        <end position="70"/>
    </location>
</feature>
<dbReference type="Proteomes" id="UP000184330">
    <property type="component" value="Unassembled WGS sequence"/>
</dbReference>
<gene>
    <name evidence="2" type="ORF">PAC_02653</name>
</gene>
<accession>A0A1L7WJ44</accession>
<sequence>MDQSDPYTTNNSSPDMSDDEGWDDDDLDTVMQAAATPAGPSTSTALYSGNHSLSTASSSSSSSPGPAASASKKKKAQGLRKVSKTSSAAKKRISTPKMQERQARGTNVMSSDDDSSDQNFDPNYNPYENAETWEAKQRRRLAAMILDNPELLMMHAQARSDSIPGIRHHFTKILCGYQEPENEYPFAKSFQDEKERNARPAKKWFQNPNITQQTGGGAAGGV</sequence>
<evidence type="ECO:0000256" key="1">
    <source>
        <dbReference type="SAM" id="MobiDB-lite"/>
    </source>
</evidence>
<evidence type="ECO:0000313" key="2">
    <source>
        <dbReference type="EMBL" id="CZR52776.1"/>
    </source>
</evidence>
<feature type="region of interest" description="Disordered" evidence="1">
    <location>
        <begin position="1"/>
        <end position="127"/>
    </location>
</feature>
<name>A0A1L7WJ44_9HELO</name>
<dbReference type="OrthoDB" id="5372011at2759"/>
<dbReference type="AlphaFoldDB" id="A0A1L7WJ44"/>
<reference evidence="2 3" key="1">
    <citation type="submission" date="2016-03" db="EMBL/GenBank/DDBJ databases">
        <authorList>
            <person name="Ploux O."/>
        </authorList>
    </citation>
    <scope>NUCLEOTIDE SEQUENCE [LARGE SCALE GENOMIC DNA]</scope>
    <source>
        <strain evidence="2 3">UAMH 11012</strain>
    </source>
</reference>
<evidence type="ECO:0000313" key="3">
    <source>
        <dbReference type="Proteomes" id="UP000184330"/>
    </source>
</evidence>
<protein>
    <submittedName>
        <fullName evidence="2">Uncharacterized protein</fullName>
    </submittedName>
</protein>
<feature type="compositionally biased region" description="Low complexity" evidence="1">
    <location>
        <begin position="33"/>
        <end position="45"/>
    </location>
</feature>
<feature type="compositionally biased region" description="Basic residues" evidence="1">
    <location>
        <begin position="71"/>
        <end position="94"/>
    </location>
</feature>
<organism evidence="2 3">
    <name type="scientific">Phialocephala subalpina</name>
    <dbReference type="NCBI Taxonomy" id="576137"/>
    <lineage>
        <taxon>Eukaryota</taxon>
        <taxon>Fungi</taxon>
        <taxon>Dikarya</taxon>
        <taxon>Ascomycota</taxon>
        <taxon>Pezizomycotina</taxon>
        <taxon>Leotiomycetes</taxon>
        <taxon>Helotiales</taxon>
        <taxon>Mollisiaceae</taxon>
        <taxon>Phialocephala</taxon>
        <taxon>Phialocephala fortinii species complex</taxon>
    </lineage>
</organism>
<feature type="compositionally biased region" description="Acidic residues" evidence="1">
    <location>
        <begin position="16"/>
        <end position="28"/>
    </location>
</feature>
<proteinExistence type="predicted"/>